<keyword evidence="2" id="KW-0808">Transferase</keyword>
<dbReference type="EC" id="2.4.-.-" evidence="2"/>
<evidence type="ECO:0000259" key="1">
    <source>
        <dbReference type="Pfam" id="PF00534"/>
    </source>
</evidence>
<accession>A0ABW6HJD6</accession>
<dbReference type="CDD" id="cd03801">
    <property type="entry name" value="GT4_PimA-like"/>
    <property type="match status" value="1"/>
</dbReference>
<keyword evidence="3" id="KW-1185">Reference proteome</keyword>
<protein>
    <submittedName>
        <fullName evidence="2">Glycosyltransferase family 4 protein</fullName>
        <ecNumber evidence="2">2.4.-.-</ecNumber>
    </submittedName>
</protein>
<dbReference type="SUPFAM" id="SSF53756">
    <property type="entry name" value="UDP-Glycosyltransferase/glycogen phosphorylase"/>
    <property type="match status" value="1"/>
</dbReference>
<dbReference type="RefSeq" id="WP_379856541.1">
    <property type="nucleotide sequence ID" value="NZ_JBHZQA010000001.1"/>
</dbReference>
<organism evidence="2 3">
    <name type="scientific">Flavobacterium fructosi</name>
    <dbReference type="NCBI Taxonomy" id="3230416"/>
    <lineage>
        <taxon>Bacteria</taxon>
        <taxon>Pseudomonadati</taxon>
        <taxon>Bacteroidota</taxon>
        <taxon>Flavobacteriia</taxon>
        <taxon>Flavobacteriales</taxon>
        <taxon>Flavobacteriaceae</taxon>
        <taxon>Flavobacterium</taxon>
    </lineage>
</organism>
<dbReference type="PANTHER" id="PTHR12526">
    <property type="entry name" value="GLYCOSYLTRANSFERASE"/>
    <property type="match status" value="1"/>
</dbReference>
<name>A0ABW6HJD6_9FLAO</name>
<dbReference type="Proteomes" id="UP001600039">
    <property type="component" value="Unassembled WGS sequence"/>
</dbReference>
<evidence type="ECO:0000313" key="2">
    <source>
        <dbReference type="EMBL" id="MFE3846682.1"/>
    </source>
</evidence>
<feature type="domain" description="Glycosyl transferase family 1" evidence="1">
    <location>
        <begin position="190"/>
        <end position="347"/>
    </location>
</feature>
<dbReference type="InterPro" id="IPR001296">
    <property type="entry name" value="Glyco_trans_1"/>
</dbReference>
<dbReference type="Pfam" id="PF00534">
    <property type="entry name" value="Glycos_transf_1"/>
    <property type="match status" value="1"/>
</dbReference>
<evidence type="ECO:0000313" key="3">
    <source>
        <dbReference type="Proteomes" id="UP001600039"/>
    </source>
</evidence>
<proteinExistence type="predicted"/>
<gene>
    <name evidence="2" type="ORF">ACFX5D_01710</name>
</gene>
<sequence>MKKILFISNNASRTGAPYVLLLFLRWLKKENKKIEIHILFLEGGDLLEDFKEVATVCYNYSDILIKKPFLNRVFSYARQKINKNNTRKDRYIKKIANQQYDIIYANTIATVSFATILKRQCSNQPKLIAHIHELNTTIKEYLPNFNEYVHQIDLFVSVSQLVIQNLNTEWDVNPLKNHLVYAFSGKEANKANNHKKVFEVGASGMVYWRKGDDLFIQVANYLKIRYPEIKIKFTWVGQIYNRQRNIVEADLEKANLKDTVFFIGEQSTPENYYKNFDVFLMTSREDPFPLVCIEVGKLGIPIICFEKATGTAEVLVDGGGFIVPYLDIVAMAEKVVLYYNDRALRNKDGDLNRVNFSKFTVDNMGEKILNCIESV</sequence>
<keyword evidence="2" id="KW-0328">Glycosyltransferase</keyword>
<comment type="caution">
    <text evidence="2">The sequence shown here is derived from an EMBL/GenBank/DDBJ whole genome shotgun (WGS) entry which is preliminary data.</text>
</comment>
<dbReference type="GO" id="GO:0016757">
    <property type="term" value="F:glycosyltransferase activity"/>
    <property type="evidence" value="ECO:0007669"/>
    <property type="project" value="UniProtKB-KW"/>
</dbReference>
<dbReference type="Gene3D" id="3.40.50.2000">
    <property type="entry name" value="Glycogen Phosphorylase B"/>
    <property type="match status" value="2"/>
</dbReference>
<reference evidence="2 3" key="1">
    <citation type="submission" date="2024-06" db="EMBL/GenBank/DDBJ databases">
        <title>Flavobacterium spp. isolated from glacier.</title>
        <authorList>
            <person name="Han D."/>
        </authorList>
    </citation>
    <scope>NUCLEOTIDE SEQUENCE [LARGE SCALE GENOMIC DNA]</scope>
    <source>
        <strain evidence="2 3">LB3P45</strain>
    </source>
</reference>
<dbReference type="EMBL" id="JBHZQA010000001">
    <property type="protein sequence ID" value="MFE3846682.1"/>
    <property type="molecule type" value="Genomic_DNA"/>
</dbReference>